<evidence type="ECO:0000256" key="10">
    <source>
        <dbReference type="ARBA" id="ARBA00023136"/>
    </source>
</evidence>
<sequence>MPARIPARLRPYSAAARVLLLMTAVLGLAYPLAVTGAAQVLFPARADGSLIERDGAAAGSSLIGQDFDGEEWFHPRPSAAGDDGYDGAASSASNLGPNSEELLAQVRERRSAVAAQNGVAESAVPPDAVTASGSGLDPHISPAYAAVQTARVADARGLPPGRVRDLVAAHTDGRALGFIGEPAVNVVTLNRDLAGLG</sequence>
<evidence type="ECO:0000256" key="12">
    <source>
        <dbReference type="SAM" id="MobiDB-lite"/>
    </source>
</evidence>
<keyword evidence="7 11" id="KW-0630">Potassium</keyword>
<dbReference type="HAMAP" id="MF_00276">
    <property type="entry name" value="KdpC"/>
    <property type="match status" value="1"/>
</dbReference>
<dbReference type="AlphaFoldDB" id="A0A2P8CM04"/>
<feature type="compositionally biased region" description="Low complexity" evidence="12">
    <location>
        <begin position="78"/>
        <end position="93"/>
    </location>
</feature>
<accession>A0A2P8CM04</accession>
<organism evidence="13 14">
    <name type="scientific">Murinocardiopsis flavida</name>
    <dbReference type="NCBI Taxonomy" id="645275"/>
    <lineage>
        <taxon>Bacteria</taxon>
        <taxon>Bacillati</taxon>
        <taxon>Actinomycetota</taxon>
        <taxon>Actinomycetes</taxon>
        <taxon>Streptosporangiales</taxon>
        <taxon>Nocardiopsidaceae</taxon>
        <taxon>Murinocardiopsis</taxon>
    </lineage>
</organism>
<feature type="region of interest" description="Disordered" evidence="12">
    <location>
        <begin position="74"/>
        <end position="96"/>
    </location>
</feature>
<evidence type="ECO:0000256" key="6">
    <source>
        <dbReference type="ARBA" id="ARBA00022840"/>
    </source>
</evidence>
<dbReference type="RefSeq" id="WP_106586858.1">
    <property type="nucleotide sequence ID" value="NZ_PYGA01000037.1"/>
</dbReference>
<comment type="caution">
    <text evidence="13">The sequence shown here is derived from an EMBL/GenBank/DDBJ whole genome shotgun (WGS) entry which is preliminary data.</text>
</comment>
<dbReference type="InterPro" id="IPR003820">
    <property type="entry name" value="KdpC"/>
</dbReference>
<dbReference type="OrthoDB" id="9788285at2"/>
<dbReference type="PANTHER" id="PTHR30042">
    <property type="entry name" value="POTASSIUM-TRANSPORTING ATPASE C CHAIN"/>
    <property type="match status" value="1"/>
</dbReference>
<evidence type="ECO:0000313" key="13">
    <source>
        <dbReference type="EMBL" id="PSK85991.1"/>
    </source>
</evidence>
<evidence type="ECO:0000256" key="11">
    <source>
        <dbReference type="HAMAP-Rule" id="MF_00276"/>
    </source>
</evidence>
<dbReference type="Pfam" id="PF02669">
    <property type="entry name" value="KdpC"/>
    <property type="match status" value="1"/>
</dbReference>
<keyword evidence="8 11" id="KW-1133">Transmembrane helix</keyword>
<dbReference type="GO" id="GO:0008556">
    <property type="term" value="F:P-type potassium transmembrane transporter activity"/>
    <property type="evidence" value="ECO:0007669"/>
    <property type="project" value="InterPro"/>
</dbReference>
<comment type="function">
    <text evidence="11">Part of the high-affinity ATP-driven potassium transport (or Kdp) system, which catalyzes the hydrolysis of ATP coupled with the electrogenic transport of potassium into the cytoplasm. This subunit acts as a catalytic chaperone that increases the ATP-binding affinity of the ATP-hydrolyzing subunit KdpB by the formation of a transient KdpB/KdpC/ATP ternary complex.</text>
</comment>
<keyword evidence="3 11" id="KW-0633">Potassium transport</keyword>
<evidence type="ECO:0000256" key="5">
    <source>
        <dbReference type="ARBA" id="ARBA00022741"/>
    </source>
</evidence>
<evidence type="ECO:0000256" key="7">
    <source>
        <dbReference type="ARBA" id="ARBA00022958"/>
    </source>
</evidence>
<dbReference type="GO" id="GO:0005524">
    <property type="term" value="F:ATP binding"/>
    <property type="evidence" value="ECO:0007669"/>
    <property type="project" value="UniProtKB-UniRule"/>
</dbReference>
<name>A0A2P8CM04_9ACTN</name>
<dbReference type="Proteomes" id="UP000240542">
    <property type="component" value="Unassembled WGS sequence"/>
</dbReference>
<comment type="subunit">
    <text evidence="11">The system is composed of three essential subunits: KdpA, KdpB and KdpC.</text>
</comment>
<keyword evidence="4 11" id="KW-0812">Transmembrane</keyword>
<dbReference type="PIRSF" id="PIRSF001296">
    <property type="entry name" value="K_ATPase_KdpC"/>
    <property type="match status" value="1"/>
</dbReference>
<evidence type="ECO:0000313" key="14">
    <source>
        <dbReference type="Proteomes" id="UP000240542"/>
    </source>
</evidence>
<evidence type="ECO:0000256" key="9">
    <source>
        <dbReference type="ARBA" id="ARBA00023065"/>
    </source>
</evidence>
<keyword evidence="5 11" id="KW-0547">Nucleotide-binding</keyword>
<comment type="similarity">
    <text evidence="11">Belongs to the KdpC family.</text>
</comment>
<evidence type="ECO:0000256" key="1">
    <source>
        <dbReference type="ARBA" id="ARBA00022448"/>
    </source>
</evidence>
<keyword evidence="14" id="KW-1185">Reference proteome</keyword>
<evidence type="ECO:0000256" key="3">
    <source>
        <dbReference type="ARBA" id="ARBA00022538"/>
    </source>
</evidence>
<evidence type="ECO:0000256" key="4">
    <source>
        <dbReference type="ARBA" id="ARBA00022692"/>
    </source>
</evidence>
<keyword evidence="6 11" id="KW-0067">ATP-binding</keyword>
<dbReference type="PANTHER" id="PTHR30042:SF2">
    <property type="entry name" value="POTASSIUM-TRANSPORTING ATPASE KDPC SUBUNIT"/>
    <property type="match status" value="1"/>
</dbReference>
<keyword evidence="9 11" id="KW-0406">Ion transport</keyword>
<protein>
    <recommendedName>
        <fullName evidence="11">Potassium-transporting ATPase KdpC subunit</fullName>
    </recommendedName>
    <alternativeName>
        <fullName evidence="11">ATP phosphohydrolase [potassium-transporting] C chain</fullName>
    </alternativeName>
    <alternativeName>
        <fullName evidence="11">Potassium-binding and translocating subunit C</fullName>
    </alternativeName>
    <alternativeName>
        <fullName evidence="11">Potassium-translocating ATPase C chain</fullName>
    </alternativeName>
</protein>
<proteinExistence type="inferred from homology"/>
<dbReference type="NCBIfam" id="TIGR00681">
    <property type="entry name" value="kdpC"/>
    <property type="match status" value="1"/>
</dbReference>
<comment type="subcellular location">
    <subcellularLocation>
        <location evidence="11">Cell membrane</location>
        <topology evidence="11">Single-pass membrane protein</topology>
    </subcellularLocation>
</comment>
<gene>
    <name evidence="11" type="primary">kdpC</name>
    <name evidence="13" type="ORF">CLV63_13750</name>
</gene>
<dbReference type="NCBIfam" id="NF001454">
    <property type="entry name" value="PRK00315.1"/>
    <property type="match status" value="1"/>
</dbReference>
<keyword evidence="1 11" id="KW-0813">Transport</keyword>
<reference evidence="13 14" key="1">
    <citation type="submission" date="2018-03" db="EMBL/GenBank/DDBJ databases">
        <title>Genomic Encyclopedia of Archaeal and Bacterial Type Strains, Phase II (KMG-II): from individual species to whole genera.</title>
        <authorList>
            <person name="Goeker M."/>
        </authorList>
    </citation>
    <scope>NUCLEOTIDE SEQUENCE [LARGE SCALE GENOMIC DNA]</scope>
    <source>
        <strain evidence="13 14">DSM 45312</strain>
    </source>
</reference>
<evidence type="ECO:0000256" key="8">
    <source>
        <dbReference type="ARBA" id="ARBA00022989"/>
    </source>
</evidence>
<keyword evidence="10 11" id="KW-0472">Membrane</keyword>
<dbReference type="GO" id="GO:0005886">
    <property type="term" value="C:plasma membrane"/>
    <property type="evidence" value="ECO:0007669"/>
    <property type="project" value="UniProtKB-SubCell"/>
</dbReference>
<dbReference type="EMBL" id="PYGA01000037">
    <property type="protein sequence ID" value="PSK85991.1"/>
    <property type="molecule type" value="Genomic_DNA"/>
</dbReference>
<evidence type="ECO:0000256" key="2">
    <source>
        <dbReference type="ARBA" id="ARBA00022475"/>
    </source>
</evidence>
<keyword evidence="2 11" id="KW-1003">Cell membrane</keyword>